<feature type="compositionally biased region" description="Basic residues" evidence="1">
    <location>
        <begin position="277"/>
        <end position="312"/>
    </location>
</feature>
<evidence type="ECO:0000313" key="2">
    <source>
        <dbReference type="EMBL" id="CAA9252738.1"/>
    </source>
</evidence>
<dbReference type="EMBL" id="CADCTB010000144">
    <property type="protein sequence ID" value="CAA9252738.1"/>
    <property type="molecule type" value="Genomic_DNA"/>
</dbReference>
<feature type="non-terminal residue" evidence="2">
    <location>
        <position position="367"/>
    </location>
</feature>
<feature type="compositionally biased region" description="Basic residues" evidence="1">
    <location>
        <begin position="152"/>
        <end position="178"/>
    </location>
</feature>
<reference evidence="2" key="1">
    <citation type="submission" date="2020-02" db="EMBL/GenBank/DDBJ databases">
        <authorList>
            <person name="Meier V. D."/>
        </authorList>
    </citation>
    <scope>NUCLEOTIDE SEQUENCE</scope>
    <source>
        <strain evidence="2">AVDCRST_MAG10</strain>
    </source>
</reference>
<name>A0A6J4IKE9_9ACTN</name>
<protein>
    <submittedName>
        <fullName evidence="2">Uncharacterized protein</fullName>
    </submittedName>
</protein>
<evidence type="ECO:0000256" key="1">
    <source>
        <dbReference type="SAM" id="MobiDB-lite"/>
    </source>
</evidence>
<feature type="region of interest" description="Disordered" evidence="1">
    <location>
        <begin position="139"/>
        <end position="331"/>
    </location>
</feature>
<feature type="non-terminal residue" evidence="2">
    <location>
        <position position="1"/>
    </location>
</feature>
<feature type="compositionally biased region" description="Low complexity" evidence="1">
    <location>
        <begin position="315"/>
        <end position="331"/>
    </location>
</feature>
<feature type="compositionally biased region" description="Low complexity" evidence="1">
    <location>
        <begin position="180"/>
        <end position="189"/>
    </location>
</feature>
<feature type="compositionally biased region" description="Basic residues" evidence="1">
    <location>
        <begin position="90"/>
        <end position="106"/>
    </location>
</feature>
<dbReference type="AlphaFoldDB" id="A0A6J4IKE9"/>
<proteinExistence type="predicted"/>
<feature type="compositionally biased region" description="Basic residues" evidence="1">
    <location>
        <begin position="33"/>
        <end position="49"/>
    </location>
</feature>
<organism evidence="2">
    <name type="scientific">uncultured Acidimicrobiales bacterium</name>
    <dbReference type="NCBI Taxonomy" id="310071"/>
    <lineage>
        <taxon>Bacteria</taxon>
        <taxon>Bacillati</taxon>
        <taxon>Actinomycetota</taxon>
        <taxon>Acidimicrobiia</taxon>
        <taxon>Acidimicrobiales</taxon>
        <taxon>environmental samples</taxon>
    </lineage>
</organism>
<sequence>APHGGRTEPPPAGSGPARRRVARAGGGDLRLRPGLRRRLLRGPRRHLLHDRRGAGHPGSRRAVEPGHVLDGGRGRHARTDLSPGHGPRGVNHRRRQRRPGRQRRRGRADVRHARLVGVLPVTQHAVGDRLGALEQLRQARSAGAGPRPPRAAGRHGRRAGHRRAARDRRARRLRHPLRPRPSQGDVRPPGGRRGRPDHVPRPGEAGKGPGRGMGRRLCEVPGPHHRPGQPGLEASHGGHRGQPPVALPRPAARPTAHRCLRGRGALDGGPGGLRLRAAPHRHPHHARRPRGGRARPDRRPHHRGRRRSRGRGRSPDLPGSHLPAPHPAGAGHLPVLASQLVVEGLCATAADRAPRGSGGHRPGSEPL</sequence>
<feature type="region of interest" description="Disordered" evidence="1">
    <location>
        <begin position="1"/>
        <end position="111"/>
    </location>
</feature>
<accession>A0A6J4IKE9</accession>
<gene>
    <name evidence="2" type="ORF">AVDCRST_MAG10-2254</name>
</gene>
<feature type="compositionally biased region" description="Basic and acidic residues" evidence="1">
    <location>
        <begin position="70"/>
        <end position="79"/>
    </location>
</feature>